<keyword evidence="3" id="KW-0804">Transcription</keyword>
<accession>A0ABS2R3T6</accession>
<dbReference type="InterPro" id="IPR005471">
    <property type="entry name" value="Tscrpt_reg_IclR_N"/>
</dbReference>
<dbReference type="Proteomes" id="UP000823485">
    <property type="component" value="Unassembled WGS sequence"/>
</dbReference>
<name>A0ABS2R3T6_9BACI</name>
<dbReference type="Gene3D" id="3.30.450.40">
    <property type="match status" value="1"/>
</dbReference>
<evidence type="ECO:0000313" key="6">
    <source>
        <dbReference type="EMBL" id="MBM7714303.1"/>
    </source>
</evidence>
<dbReference type="PANTHER" id="PTHR30136:SF24">
    <property type="entry name" value="HTH-TYPE TRANSCRIPTIONAL REPRESSOR ALLR"/>
    <property type="match status" value="1"/>
</dbReference>
<dbReference type="Pfam" id="PF09339">
    <property type="entry name" value="HTH_IclR"/>
    <property type="match status" value="1"/>
</dbReference>
<dbReference type="Pfam" id="PF01614">
    <property type="entry name" value="IclR_C"/>
    <property type="match status" value="1"/>
</dbReference>
<evidence type="ECO:0000256" key="1">
    <source>
        <dbReference type="ARBA" id="ARBA00023015"/>
    </source>
</evidence>
<dbReference type="SMART" id="SM00346">
    <property type="entry name" value="HTH_ICLR"/>
    <property type="match status" value="1"/>
</dbReference>
<evidence type="ECO:0000256" key="3">
    <source>
        <dbReference type="ARBA" id="ARBA00023163"/>
    </source>
</evidence>
<proteinExistence type="predicted"/>
<dbReference type="PANTHER" id="PTHR30136">
    <property type="entry name" value="HELIX-TURN-HELIX TRANSCRIPTIONAL REGULATOR, ICLR FAMILY"/>
    <property type="match status" value="1"/>
</dbReference>
<dbReference type="GO" id="GO:0003677">
    <property type="term" value="F:DNA binding"/>
    <property type="evidence" value="ECO:0007669"/>
    <property type="project" value="UniProtKB-KW"/>
</dbReference>
<comment type="caution">
    <text evidence="6">The sequence shown here is derived from an EMBL/GenBank/DDBJ whole genome shotgun (WGS) entry which is preliminary data.</text>
</comment>
<gene>
    <name evidence="6" type="ORF">JOC94_001275</name>
</gene>
<dbReference type="RefSeq" id="WP_083717655.1">
    <property type="nucleotide sequence ID" value="NZ_JAFBFH010000006.1"/>
</dbReference>
<feature type="domain" description="IclR-ED" evidence="5">
    <location>
        <begin position="113"/>
        <end position="301"/>
    </location>
</feature>
<dbReference type="PROSITE" id="PS51078">
    <property type="entry name" value="ICLR_ED"/>
    <property type="match status" value="1"/>
</dbReference>
<dbReference type="InterPro" id="IPR036388">
    <property type="entry name" value="WH-like_DNA-bd_sf"/>
</dbReference>
<evidence type="ECO:0000259" key="5">
    <source>
        <dbReference type="PROSITE" id="PS51078"/>
    </source>
</evidence>
<dbReference type="EMBL" id="JAFBFH010000006">
    <property type="protein sequence ID" value="MBM7714303.1"/>
    <property type="molecule type" value="Genomic_DNA"/>
</dbReference>
<keyword evidence="7" id="KW-1185">Reference proteome</keyword>
<keyword evidence="2 6" id="KW-0238">DNA-binding</keyword>
<evidence type="ECO:0000313" key="7">
    <source>
        <dbReference type="Proteomes" id="UP000823485"/>
    </source>
</evidence>
<feature type="domain" description="HTH iclR-type" evidence="4">
    <location>
        <begin position="57"/>
        <end position="119"/>
    </location>
</feature>
<reference evidence="6 7" key="1">
    <citation type="submission" date="2021-01" db="EMBL/GenBank/DDBJ databases">
        <title>Genomic Encyclopedia of Type Strains, Phase IV (KMG-IV): sequencing the most valuable type-strain genomes for metagenomic binning, comparative biology and taxonomic classification.</title>
        <authorList>
            <person name="Goeker M."/>
        </authorList>
    </citation>
    <scope>NUCLEOTIDE SEQUENCE [LARGE SCALE GENOMIC DNA]</scope>
    <source>
        <strain evidence="6 7">DSM 105453</strain>
    </source>
</reference>
<dbReference type="InterPro" id="IPR014757">
    <property type="entry name" value="Tscrpt_reg_IclR_C"/>
</dbReference>
<sequence>MTVHKKKESMQHVHFYNRTKHMCFPLELGLTDRMSGIKMNIRKFSKKGEEMPEERKRTSLENALHVLKLFSMDEPEMSVTDVSRKLQVAKSTSHRLLSSLASEGFVYKDPHTNLYSLGSSILSLVQIVNSQIPIANEAVPILNMLVETIGENAHLAILEGLDVVYLQTIDGVYSSVDYIHLGNRKPAFCTSAGQAILAFHPKTAARASRQLRTYAVNTITSPDAFFKKLKDVQKNGFVISEQEYRDGITGIGVPVYNDKKQVMASLSITALTQRVSSDRIKNRYVTLLQKASGKLTEMITLRKRSDVK</sequence>
<keyword evidence="1" id="KW-0805">Transcription regulation</keyword>
<organism evidence="6 7">
    <name type="scientific">Siminovitchia thermophila</name>
    <dbReference type="NCBI Taxonomy" id="1245522"/>
    <lineage>
        <taxon>Bacteria</taxon>
        <taxon>Bacillati</taxon>
        <taxon>Bacillota</taxon>
        <taxon>Bacilli</taxon>
        <taxon>Bacillales</taxon>
        <taxon>Bacillaceae</taxon>
        <taxon>Siminovitchia</taxon>
    </lineage>
</organism>
<protein>
    <submittedName>
        <fullName evidence="6">DNA-binding IclR family transcriptional regulator</fullName>
    </submittedName>
</protein>
<dbReference type="SUPFAM" id="SSF55781">
    <property type="entry name" value="GAF domain-like"/>
    <property type="match status" value="1"/>
</dbReference>
<dbReference type="PROSITE" id="PS51077">
    <property type="entry name" value="HTH_ICLR"/>
    <property type="match status" value="1"/>
</dbReference>
<dbReference type="InterPro" id="IPR050707">
    <property type="entry name" value="HTH_MetabolicPath_Reg"/>
</dbReference>
<evidence type="ECO:0000259" key="4">
    <source>
        <dbReference type="PROSITE" id="PS51077"/>
    </source>
</evidence>
<dbReference type="Gene3D" id="1.10.10.10">
    <property type="entry name" value="Winged helix-like DNA-binding domain superfamily/Winged helix DNA-binding domain"/>
    <property type="match status" value="1"/>
</dbReference>
<dbReference type="SUPFAM" id="SSF46785">
    <property type="entry name" value="Winged helix' DNA-binding domain"/>
    <property type="match status" value="1"/>
</dbReference>
<evidence type="ECO:0000256" key="2">
    <source>
        <dbReference type="ARBA" id="ARBA00023125"/>
    </source>
</evidence>
<dbReference type="InterPro" id="IPR029016">
    <property type="entry name" value="GAF-like_dom_sf"/>
</dbReference>
<dbReference type="InterPro" id="IPR036390">
    <property type="entry name" value="WH_DNA-bd_sf"/>
</dbReference>